<accession>A0A7W8K1I0</accession>
<reference evidence="1 2" key="1">
    <citation type="submission" date="2020-08" db="EMBL/GenBank/DDBJ databases">
        <title>Genomic Encyclopedia of Type Strains, Phase IV (KMG-IV): sequencing the most valuable type-strain genomes for metagenomic binning, comparative biology and taxonomic classification.</title>
        <authorList>
            <person name="Goeker M."/>
        </authorList>
    </citation>
    <scope>NUCLEOTIDE SEQUENCE [LARGE SCALE GENOMIC DNA]</scope>
    <source>
        <strain evidence="1 2">DSM 27939</strain>
    </source>
</reference>
<dbReference type="RefSeq" id="WP_184137515.1">
    <property type="nucleotide sequence ID" value="NZ_JACHFL010000021.1"/>
</dbReference>
<dbReference type="EMBL" id="JACHFL010000021">
    <property type="protein sequence ID" value="MBB5365756.1"/>
    <property type="molecule type" value="Genomic_DNA"/>
</dbReference>
<proteinExistence type="predicted"/>
<keyword evidence="2" id="KW-1185">Reference proteome</keyword>
<sequence>MVAAARQAAVGLTDPWGRSLDLDKWSAEHLQERKRLHLMRIEEQRYRRSPAGLLAHYEQEMQACDRDEALARQGLCAVENSAAESFASEPESLRASELLQRINDRRAQAHQALQEGLLSPRERRIARRARARAGKERFHALLNALSLS</sequence>
<evidence type="ECO:0000313" key="2">
    <source>
        <dbReference type="Proteomes" id="UP000552709"/>
    </source>
</evidence>
<evidence type="ECO:0000313" key="1">
    <source>
        <dbReference type="EMBL" id="MBB5365756.1"/>
    </source>
</evidence>
<dbReference type="Proteomes" id="UP000552709">
    <property type="component" value="Unassembled WGS sequence"/>
</dbReference>
<dbReference type="AlphaFoldDB" id="A0A7W8K1I0"/>
<gene>
    <name evidence="1" type="ORF">HNQ08_004882</name>
</gene>
<name>A0A7W8K1I0_9DEIO</name>
<comment type="caution">
    <text evidence="1">The sequence shown here is derived from an EMBL/GenBank/DDBJ whole genome shotgun (WGS) entry which is preliminary data.</text>
</comment>
<protein>
    <submittedName>
        <fullName evidence="1">Uncharacterized protein</fullName>
    </submittedName>
</protein>
<organism evidence="1 2">
    <name type="scientific">Deinococcus humi</name>
    <dbReference type="NCBI Taxonomy" id="662880"/>
    <lineage>
        <taxon>Bacteria</taxon>
        <taxon>Thermotogati</taxon>
        <taxon>Deinococcota</taxon>
        <taxon>Deinococci</taxon>
        <taxon>Deinococcales</taxon>
        <taxon>Deinococcaceae</taxon>
        <taxon>Deinococcus</taxon>
    </lineage>
</organism>